<name>C8V0A9_EMENI</name>
<dbReference type="STRING" id="227321.C8V0A9"/>
<dbReference type="OrthoDB" id="269872at2759"/>
<dbReference type="GO" id="GO:0003676">
    <property type="term" value="F:nucleic acid binding"/>
    <property type="evidence" value="ECO:0007669"/>
    <property type="project" value="InterPro"/>
</dbReference>
<dbReference type="GO" id="GO:0006415">
    <property type="term" value="P:translational termination"/>
    <property type="evidence" value="ECO:0000318"/>
    <property type="project" value="GO_Central"/>
</dbReference>
<dbReference type="InterPro" id="IPR002052">
    <property type="entry name" value="DNA_methylase_N6_adenine_CS"/>
</dbReference>
<dbReference type="GeneID" id="74896627"/>
<organism evidence="1 2">
    <name type="scientific">Emericella nidulans (strain FGSC A4 / ATCC 38163 / CBS 112.46 / NRRL 194 / M139)</name>
    <name type="common">Aspergillus nidulans</name>
    <dbReference type="NCBI Taxonomy" id="227321"/>
    <lineage>
        <taxon>Eukaryota</taxon>
        <taxon>Fungi</taxon>
        <taxon>Dikarya</taxon>
        <taxon>Ascomycota</taxon>
        <taxon>Pezizomycotina</taxon>
        <taxon>Eurotiomycetes</taxon>
        <taxon>Eurotiomycetidae</taxon>
        <taxon>Eurotiales</taxon>
        <taxon>Aspergillaceae</taxon>
        <taxon>Aspergillus</taxon>
        <taxon>Aspergillus subgen. Nidulantes</taxon>
    </lineage>
</organism>
<gene>
    <name evidence="1" type="ORF">ANIA_10829</name>
</gene>
<dbReference type="InParanoid" id="C8V0A9"/>
<evidence type="ECO:0000313" key="2">
    <source>
        <dbReference type="Proteomes" id="UP000000560"/>
    </source>
</evidence>
<accession>C8V0A9</accession>
<dbReference type="VEuPathDB" id="FungiDB:AN10829"/>
<evidence type="ECO:0000313" key="1">
    <source>
        <dbReference type="EMBL" id="CBF70831.1"/>
    </source>
</evidence>
<protein>
    <recommendedName>
        <fullName evidence="3">Methyltransferase domain-containing protein</fullName>
    </recommendedName>
</protein>
<dbReference type="SUPFAM" id="SSF53335">
    <property type="entry name" value="S-adenosyl-L-methionine-dependent methyltransferases"/>
    <property type="match status" value="1"/>
</dbReference>
<dbReference type="FunCoup" id="C8V0A9">
    <property type="interactions" value="73"/>
</dbReference>
<reference evidence="2" key="2">
    <citation type="journal article" date="2009" name="Fungal Genet. Biol.">
        <title>The 2008 update of the Aspergillus nidulans genome annotation: a community effort.</title>
        <authorList>
            <person name="Wortman J.R."/>
            <person name="Gilsenan J.M."/>
            <person name="Joardar V."/>
            <person name="Deegan J."/>
            <person name="Clutterbuck J."/>
            <person name="Andersen M.R."/>
            <person name="Archer D."/>
            <person name="Bencina M."/>
            <person name="Braus G."/>
            <person name="Coutinho P."/>
            <person name="von Dohren H."/>
            <person name="Doonan J."/>
            <person name="Driessen A.J."/>
            <person name="Durek P."/>
            <person name="Espeso E."/>
            <person name="Fekete E."/>
            <person name="Flipphi M."/>
            <person name="Estrada C.G."/>
            <person name="Geysens S."/>
            <person name="Goldman G."/>
            <person name="de Groot P.W."/>
            <person name="Hansen K."/>
            <person name="Harris S.D."/>
            <person name="Heinekamp T."/>
            <person name="Helmstaedt K."/>
            <person name="Henrissat B."/>
            <person name="Hofmann G."/>
            <person name="Homan T."/>
            <person name="Horio T."/>
            <person name="Horiuchi H."/>
            <person name="James S."/>
            <person name="Jones M."/>
            <person name="Karaffa L."/>
            <person name="Karanyi Z."/>
            <person name="Kato M."/>
            <person name="Keller N."/>
            <person name="Kelly D.E."/>
            <person name="Kiel J.A."/>
            <person name="Kim J.M."/>
            <person name="van der Klei I.J."/>
            <person name="Klis F.M."/>
            <person name="Kovalchuk A."/>
            <person name="Krasevec N."/>
            <person name="Kubicek C.P."/>
            <person name="Liu B."/>
            <person name="Maccabe A."/>
            <person name="Meyer V."/>
            <person name="Mirabito P."/>
            <person name="Miskei M."/>
            <person name="Mos M."/>
            <person name="Mullins J."/>
            <person name="Nelson D.R."/>
            <person name="Nielsen J."/>
            <person name="Oakley B.R."/>
            <person name="Osmani S.A."/>
            <person name="Pakula T."/>
            <person name="Paszewski A."/>
            <person name="Paulsen I."/>
            <person name="Pilsyk S."/>
            <person name="Pocsi I."/>
            <person name="Punt P.J."/>
            <person name="Ram A.F."/>
            <person name="Ren Q."/>
            <person name="Robellet X."/>
            <person name="Robson G."/>
            <person name="Seiboth B."/>
            <person name="van Solingen P."/>
            <person name="Specht T."/>
            <person name="Sun J."/>
            <person name="Taheri-Talesh N."/>
            <person name="Takeshita N."/>
            <person name="Ussery D."/>
            <person name="vanKuyk P.A."/>
            <person name="Visser H."/>
            <person name="van de Vondervoort P.J."/>
            <person name="de Vries R.P."/>
            <person name="Walton J."/>
            <person name="Xiang X."/>
            <person name="Xiong Y."/>
            <person name="Zeng A.P."/>
            <person name="Brandt B.W."/>
            <person name="Cornell M.J."/>
            <person name="van den Hondel C.A."/>
            <person name="Visser J."/>
            <person name="Oliver S.G."/>
            <person name="Turner G."/>
        </authorList>
    </citation>
    <scope>GENOME REANNOTATION</scope>
    <source>
        <strain evidence="2">FGSC A4 / ATCC 38163 / CBS 112.46 / NRRL 194 / M139</strain>
    </source>
</reference>
<dbReference type="EMBL" id="BN001301">
    <property type="protein sequence ID" value="CBF70831.1"/>
    <property type="molecule type" value="Genomic_DNA"/>
</dbReference>
<dbReference type="PANTHER" id="PTHR18895">
    <property type="entry name" value="HEMK METHYLTRANSFERASE"/>
    <property type="match status" value="1"/>
</dbReference>
<dbReference type="Gene3D" id="3.40.50.150">
    <property type="entry name" value="Vaccinia Virus protein VP39"/>
    <property type="match status" value="1"/>
</dbReference>
<dbReference type="CDD" id="cd02440">
    <property type="entry name" value="AdoMet_MTases"/>
    <property type="match status" value="1"/>
</dbReference>
<proteinExistence type="predicted"/>
<dbReference type="InterPro" id="IPR050320">
    <property type="entry name" value="N5-glutamine_MTase"/>
</dbReference>
<dbReference type="GO" id="GO:0036009">
    <property type="term" value="F:protein-glutamine N-methyltransferase activity"/>
    <property type="evidence" value="ECO:0000318"/>
    <property type="project" value="GO_Central"/>
</dbReference>
<dbReference type="PANTHER" id="PTHR18895:SF74">
    <property type="entry name" value="MTRF1L RELEASE FACTOR GLUTAMINE METHYLTRANSFERASE"/>
    <property type="match status" value="1"/>
</dbReference>
<dbReference type="OMA" id="MPRIPYS"/>
<dbReference type="InterPro" id="IPR029063">
    <property type="entry name" value="SAM-dependent_MTases_sf"/>
</dbReference>
<dbReference type="HOGENOM" id="CLU_018398_0_0_1"/>
<dbReference type="AlphaFoldDB" id="C8V0A9"/>
<keyword evidence="2" id="KW-1185">Reference proteome</keyword>
<dbReference type="Proteomes" id="UP000000560">
    <property type="component" value="Chromosome I"/>
</dbReference>
<dbReference type="PROSITE" id="PS00092">
    <property type="entry name" value="N6_MTASE"/>
    <property type="match status" value="1"/>
</dbReference>
<dbReference type="GO" id="GO:0032259">
    <property type="term" value="P:methylation"/>
    <property type="evidence" value="ECO:0007669"/>
    <property type="project" value="InterPro"/>
</dbReference>
<sequence>MPRLTTRAILEANKYDRLLPLLLKECRSLSSAVNEFRWLQERAQRVVSLKSMHDRNGWKKAPSGRRRLLKSMCLARSRGVPLQYILGDQPFGELDIKCTKGVLIPRHETEAITIHTAKLIQDRMTCVERDGAAPLRILDLCTGTGCISLLLHSLLSPCFPRLSIVGVDVSAIAIRLAKENVERNVRLGLLSERALNEVDFQHGDVLGLSSGPLSQLEGLFDRTTGLSASSGPRCDVIISNPPYVSVEEYHDGTTSRSVRLFEPRLALVPPDSTLSSIIESKHVRREDIFYYHIACLAALFRARMTVLECGNRSQAKRVATLCKSVTGEHGYWDGPVLVDVWSVTGSDTGPSAVIIYSPR</sequence>
<dbReference type="RefSeq" id="XP_050467097.1">
    <property type="nucleotide sequence ID" value="XM_050612860.1"/>
</dbReference>
<dbReference type="KEGG" id="ani:ANIA_10829"/>
<reference evidence="2" key="1">
    <citation type="journal article" date="2005" name="Nature">
        <title>Sequencing of Aspergillus nidulans and comparative analysis with A. fumigatus and A. oryzae.</title>
        <authorList>
            <person name="Galagan J.E."/>
            <person name="Calvo S.E."/>
            <person name="Cuomo C."/>
            <person name="Ma L.J."/>
            <person name="Wortman J.R."/>
            <person name="Batzoglou S."/>
            <person name="Lee S.I."/>
            <person name="Basturkmen M."/>
            <person name="Spevak C.C."/>
            <person name="Clutterbuck J."/>
            <person name="Kapitonov V."/>
            <person name="Jurka J."/>
            <person name="Scazzocchio C."/>
            <person name="Farman M."/>
            <person name="Butler J."/>
            <person name="Purcell S."/>
            <person name="Harris S."/>
            <person name="Braus G.H."/>
            <person name="Draht O."/>
            <person name="Busch S."/>
            <person name="D'Enfert C."/>
            <person name="Bouchier C."/>
            <person name="Goldman G.H."/>
            <person name="Bell-Pedersen D."/>
            <person name="Griffiths-Jones S."/>
            <person name="Doonan J.H."/>
            <person name="Yu J."/>
            <person name="Vienken K."/>
            <person name="Pain A."/>
            <person name="Freitag M."/>
            <person name="Selker E.U."/>
            <person name="Archer D.B."/>
            <person name="Penalva M.A."/>
            <person name="Oakley B.R."/>
            <person name="Momany M."/>
            <person name="Tanaka T."/>
            <person name="Kumagai T."/>
            <person name="Asai K."/>
            <person name="Machida M."/>
            <person name="Nierman W.C."/>
            <person name="Denning D.W."/>
            <person name="Caddick M."/>
            <person name="Hynes M."/>
            <person name="Paoletti M."/>
            <person name="Fischer R."/>
            <person name="Miller B."/>
            <person name="Dyer P."/>
            <person name="Sachs M.S."/>
            <person name="Osmani S.A."/>
            <person name="Birren B.W."/>
        </authorList>
    </citation>
    <scope>NUCLEOTIDE SEQUENCE [LARGE SCALE GENOMIC DNA]</scope>
    <source>
        <strain evidence="2">FGSC A4 / ATCC 38163 / CBS 112.46 / NRRL 194 / M139</strain>
    </source>
</reference>
<evidence type="ECO:0008006" key="3">
    <source>
        <dbReference type="Google" id="ProtNLM"/>
    </source>
</evidence>
<dbReference type="eggNOG" id="KOG2904">
    <property type="taxonomic scope" value="Eukaryota"/>
</dbReference>